<proteinExistence type="predicted"/>
<evidence type="ECO:0000313" key="2">
    <source>
        <dbReference type="EMBL" id="MFH4981127.1"/>
    </source>
</evidence>
<keyword evidence="3" id="KW-1185">Reference proteome</keyword>
<feature type="chain" id="PRO_5044753790" description="CUB domain-containing protein" evidence="1">
    <location>
        <begin position="28"/>
        <end position="196"/>
    </location>
</feature>
<protein>
    <recommendedName>
        <fullName evidence="4">CUB domain-containing protein</fullName>
    </recommendedName>
</protein>
<evidence type="ECO:0000313" key="3">
    <source>
        <dbReference type="Proteomes" id="UP001608902"/>
    </source>
</evidence>
<gene>
    <name evidence="2" type="ORF">AB6A40_007836</name>
</gene>
<sequence>MVVTDKTNLYPHVLFVQVLLVCHCVNSTPSTARSTHSDLCGPSDVVLHSETLLTFPVSVDHSLLNLLLRSPPSYPLEIKHVADATHKVNGVTSDAVYYNCTWVVRADQGCAVSAIIDFDNVNGYDFSVADHVDVIKNCSSKHCTFHSTTPVVSIRFRTKRVDSAPAARFVARLYSTRPPNMVAEYLLLTQTGYAIC</sequence>
<dbReference type="InterPro" id="IPR035914">
    <property type="entry name" value="Sperma_CUB_dom_sf"/>
</dbReference>
<reference evidence="2 3" key="1">
    <citation type="submission" date="2024-08" db="EMBL/GenBank/DDBJ databases">
        <title>Gnathostoma spinigerum genome.</title>
        <authorList>
            <person name="Gonzalez-Bertolin B."/>
            <person name="Monzon S."/>
            <person name="Zaballos A."/>
            <person name="Jimenez P."/>
            <person name="Dekumyoy P."/>
            <person name="Varona S."/>
            <person name="Cuesta I."/>
            <person name="Sumanam S."/>
            <person name="Adisakwattana P."/>
            <person name="Gasser R.B."/>
            <person name="Hernandez-Gonzalez A."/>
            <person name="Young N.D."/>
            <person name="Perteguer M.J."/>
        </authorList>
    </citation>
    <scope>NUCLEOTIDE SEQUENCE [LARGE SCALE GENOMIC DNA]</scope>
    <source>
        <strain evidence="2">AL3</strain>
        <tissue evidence="2">Liver</tissue>
    </source>
</reference>
<dbReference type="EMBL" id="JBGFUD010006649">
    <property type="protein sequence ID" value="MFH4981127.1"/>
    <property type="molecule type" value="Genomic_DNA"/>
</dbReference>
<organism evidence="2 3">
    <name type="scientific">Gnathostoma spinigerum</name>
    <dbReference type="NCBI Taxonomy" id="75299"/>
    <lineage>
        <taxon>Eukaryota</taxon>
        <taxon>Metazoa</taxon>
        <taxon>Ecdysozoa</taxon>
        <taxon>Nematoda</taxon>
        <taxon>Chromadorea</taxon>
        <taxon>Rhabditida</taxon>
        <taxon>Spirurina</taxon>
        <taxon>Gnathostomatomorpha</taxon>
        <taxon>Gnathostomatoidea</taxon>
        <taxon>Gnathostomatidae</taxon>
        <taxon>Gnathostoma</taxon>
    </lineage>
</organism>
<feature type="signal peptide" evidence="1">
    <location>
        <begin position="1"/>
        <end position="27"/>
    </location>
</feature>
<keyword evidence="1" id="KW-0732">Signal</keyword>
<evidence type="ECO:0000256" key="1">
    <source>
        <dbReference type="SAM" id="SignalP"/>
    </source>
</evidence>
<dbReference type="AlphaFoldDB" id="A0ABD6EX33"/>
<dbReference type="Proteomes" id="UP001608902">
    <property type="component" value="Unassembled WGS sequence"/>
</dbReference>
<comment type="caution">
    <text evidence="2">The sequence shown here is derived from an EMBL/GenBank/DDBJ whole genome shotgun (WGS) entry which is preliminary data.</text>
</comment>
<evidence type="ECO:0008006" key="4">
    <source>
        <dbReference type="Google" id="ProtNLM"/>
    </source>
</evidence>
<name>A0ABD6EX33_9BILA</name>
<accession>A0ABD6EX33</accession>
<dbReference type="SUPFAM" id="SSF49854">
    <property type="entry name" value="Spermadhesin, CUB domain"/>
    <property type="match status" value="1"/>
</dbReference>